<evidence type="ECO:0000256" key="5">
    <source>
        <dbReference type="ARBA" id="ARBA00022884"/>
    </source>
</evidence>
<comment type="domain">
    <text evidence="7">The Q motif is unique to and characteristic of the DEAD box family of RNA helicases and controls ATP binding and hydrolysis.</text>
</comment>
<dbReference type="Pfam" id="PF00271">
    <property type="entry name" value="Helicase_C"/>
    <property type="match status" value="1"/>
</dbReference>
<dbReference type="Proteomes" id="UP000313359">
    <property type="component" value="Unassembled WGS sequence"/>
</dbReference>
<accession>A0A5C2SB80</accession>
<comment type="function">
    <text evidence="7">RNA helicase.</text>
</comment>
<dbReference type="InterPro" id="IPR001650">
    <property type="entry name" value="Helicase_C-like"/>
</dbReference>
<comment type="similarity">
    <text evidence="6">Belongs to the DEAD box helicase family.</text>
</comment>
<dbReference type="GO" id="GO:0003724">
    <property type="term" value="F:RNA helicase activity"/>
    <property type="evidence" value="ECO:0007669"/>
    <property type="project" value="UniProtKB-EC"/>
</dbReference>
<feature type="compositionally biased region" description="Basic residues" evidence="8">
    <location>
        <begin position="16"/>
        <end position="37"/>
    </location>
</feature>
<keyword evidence="1 6" id="KW-0547">Nucleotide-binding</keyword>
<keyword evidence="5 7" id="KW-0694">RNA-binding</keyword>
<feature type="domain" description="Helicase ATP-binding" evidence="9">
    <location>
        <begin position="228"/>
        <end position="464"/>
    </location>
</feature>
<dbReference type="PROSITE" id="PS51194">
    <property type="entry name" value="HELICASE_CTER"/>
    <property type="match status" value="1"/>
</dbReference>
<dbReference type="GO" id="GO:0005524">
    <property type="term" value="F:ATP binding"/>
    <property type="evidence" value="ECO:0007669"/>
    <property type="project" value="UniProtKB-UniRule"/>
</dbReference>
<dbReference type="AlphaFoldDB" id="A0A5C2SB80"/>
<feature type="region of interest" description="Disordered" evidence="8">
    <location>
        <begin position="1"/>
        <end position="150"/>
    </location>
</feature>
<dbReference type="PANTHER" id="PTHR24031">
    <property type="entry name" value="RNA HELICASE"/>
    <property type="match status" value="1"/>
</dbReference>
<dbReference type="Pfam" id="PF00270">
    <property type="entry name" value="DEAD"/>
    <property type="match status" value="1"/>
</dbReference>
<reference evidence="11" key="1">
    <citation type="journal article" date="2018" name="Genome Biol. Evol.">
        <title>Genomics and development of Lentinus tigrinus, a white-rot wood-decaying mushroom with dimorphic fruiting bodies.</title>
        <authorList>
            <person name="Wu B."/>
            <person name="Xu Z."/>
            <person name="Knudson A."/>
            <person name="Carlson A."/>
            <person name="Chen N."/>
            <person name="Kovaka S."/>
            <person name="LaButti K."/>
            <person name="Lipzen A."/>
            <person name="Pennachio C."/>
            <person name="Riley R."/>
            <person name="Schakwitz W."/>
            <person name="Umezawa K."/>
            <person name="Ohm R.A."/>
            <person name="Grigoriev I.V."/>
            <person name="Nagy L.G."/>
            <person name="Gibbons J."/>
            <person name="Hibbett D."/>
        </authorList>
    </citation>
    <scope>NUCLEOTIDE SEQUENCE [LARGE SCALE GENOMIC DNA]</scope>
    <source>
        <strain evidence="11">ALCF2SS1-6</strain>
    </source>
</reference>
<evidence type="ECO:0000256" key="6">
    <source>
        <dbReference type="RuleBase" id="RU000492"/>
    </source>
</evidence>
<dbReference type="SMART" id="SM00487">
    <property type="entry name" value="DEXDc"/>
    <property type="match status" value="1"/>
</dbReference>
<feature type="domain" description="Helicase C-terminal" evidence="10">
    <location>
        <begin position="494"/>
        <end position="670"/>
    </location>
</feature>
<dbReference type="GO" id="GO:0016787">
    <property type="term" value="F:hydrolase activity"/>
    <property type="evidence" value="ECO:0007669"/>
    <property type="project" value="UniProtKB-KW"/>
</dbReference>
<dbReference type="InterPro" id="IPR014001">
    <property type="entry name" value="Helicase_ATP-bd"/>
</dbReference>
<keyword evidence="3 6" id="KW-0347">Helicase</keyword>
<evidence type="ECO:0000256" key="4">
    <source>
        <dbReference type="ARBA" id="ARBA00022840"/>
    </source>
</evidence>
<dbReference type="GO" id="GO:0003723">
    <property type="term" value="F:RNA binding"/>
    <property type="evidence" value="ECO:0007669"/>
    <property type="project" value="UniProtKB-UniRule"/>
</dbReference>
<evidence type="ECO:0000259" key="9">
    <source>
        <dbReference type="PROSITE" id="PS51192"/>
    </source>
</evidence>
<dbReference type="SUPFAM" id="SSF52540">
    <property type="entry name" value="P-loop containing nucleoside triphosphate hydrolases"/>
    <property type="match status" value="1"/>
</dbReference>
<organism evidence="11 12">
    <name type="scientific">Lentinus tigrinus ALCF2SS1-6</name>
    <dbReference type="NCBI Taxonomy" id="1328759"/>
    <lineage>
        <taxon>Eukaryota</taxon>
        <taxon>Fungi</taxon>
        <taxon>Dikarya</taxon>
        <taxon>Basidiomycota</taxon>
        <taxon>Agaricomycotina</taxon>
        <taxon>Agaricomycetes</taxon>
        <taxon>Polyporales</taxon>
        <taxon>Polyporaceae</taxon>
        <taxon>Lentinus</taxon>
    </lineage>
</organism>
<keyword evidence="2 6" id="KW-0378">Hydrolase</keyword>
<dbReference type="Gene3D" id="3.40.50.300">
    <property type="entry name" value="P-loop containing nucleotide triphosphate hydrolases"/>
    <property type="match status" value="2"/>
</dbReference>
<evidence type="ECO:0000256" key="1">
    <source>
        <dbReference type="ARBA" id="ARBA00022741"/>
    </source>
</evidence>
<evidence type="ECO:0000259" key="10">
    <source>
        <dbReference type="PROSITE" id="PS51194"/>
    </source>
</evidence>
<feature type="compositionally biased region" description="Polar residues" evidence="8">
    <location>
        <begin position="388"/>
        <end position="404"/>
    </location>
</feature>
<evidence type="ECO:0000256" key="8">
    <source>
        <dbReference type="SAM" id="MobiDB-lite"/>
    </source>
</evidence>
<evidence type="ECO:0000313" key="11">
    <source>
        <dbReference type="EMBL" id="RPD61095.1"/>
    </source>
</evidence>
<dbReference type="PROSITE" id="PS00039">
    <property type="entry name" value="DEAD_ATP_HELICASE"/>
    <property type="match status" value="1"/>
</dbReference>
<comment type="catalytic activity">
    <reaction evidence="7">
        <text>ATP + H2O = ADP + phosphate + H(+)</text>
        <dbReference type="Rhea" id="RHEA:13065"/>
        <dbReference type="ChEBI" id="CHEBI:15377"/>
        <dbReference type="ChEBI" id="CHEBI:15378"/>
        <dbReference type="ChEBI" id="CHEBI:30616"/>
        <dbReference type="ChEBI" id="CHEBI:43474"/>
        <dbReference type="ChEBI" id="CHEBI:456216"/>
        <dbReference type="EC" id="3.6.4.13"/>
    </reaction>
</comment>
<dbReference type="CDD" id="cd18787">
    <property type="entry name" value="SF2_C_DEAD"/>
    <property type="match status" value="1"/>
</dbReference>
<protein>
    <recommendedName>
        <fullName evidence="7">ATP-dependent RNA helicase</fullName>
        <ecNumber evidence="7">3.6.4.13</ecNumber>
    </recommendedName>
</protein>
<sequence length="691" mass="76428">MAQAVQAPVVSIGPKTKTKAKKRYLKAKKERRKKRKTSQPGEQKAPKKRQEDEFATEESESSGNEAEEEAHDGEDEASVIPTHAKAKGDSGERPKKRRKLDTPPLRASSPPKDDIEVEENEQPPSEPRPRSPTPPVALPAFPQPRRPEAPSRTVLALQGLDKALIEAQVVDPATTLPLETSKDAQDERTGLSGKMRRRLQDLGITELFAVQTAVVPLLLSSPGSRSLYRPYDPPEDLCVSAPTGSGKTLAYVLPIVEVLSSRIVTRLRALVVLPTRDLVIQVRETFEAVAKGRGLRIGTATGQHSFAHEQSQLVAERATDLQGGSSKVDILICTPGRLIDHLHGTPNFSLQHLRFLVIDEADRLLAQSFQDWLAQVLAATRPPRPSEDLNTTPSDVSLSSTQSARPHPDALAPAFLHLLRDVPHVRTDIDEQKESSCQKLLFSATLTRDPAKISALGLRQPKYIVVQSPKTTGAASKEEGVLDFVMEKFTMPATLTEHMLVCESAIKPLMFFHLVHAHKVTNALVFTKSAESTARLVRLLEFFEAALQNSQSQDKGKVIAARAYSSDLAPSERKAILEQFKNQEINILVCSDLISRGIDISHVSHVVSYDVPVDFRKYVHRVGRTARAGRAGDAWTLVEEQEARYFKTMMKEADHLGQVKRLRVPETDVESLKPAYETALARLKEFYARSS</sequence>
<evidence type="ECO:0000256" key="7">
    <source>
        <dbReference type="RuleBase" id="RU365068"/>
    </source>
</evidence>
<dbReference type="CDD" id="cd17956">
    <property type="entry name" value="DEADc_DDX51"/>
    <property type="match status" value="1"/>
</dbReference>
<dbReference type="EC" id="3.6.4.13" evidence="7"/>
<evidence type="ECO:0000256" key="3">
    <source>
        <dbReference type="ARBA" id="ARBA00022806"/>
    </source>
</evidence>
<proteinExistence type="inferred from homology"/>
<dbReference type="EMBL" id="ML122263">
    <property type="protein sequence ID" value="RPD61095.1"/>
    <property type="molecule type" value="Genomic_DNA"/>
</dbReference>
<gene>
    <name evidence="11" type="ORF">L227DRAFT_652868</name>
</gene>
<evidence type="ECO:0000313" key="12">
    <source>
        <dbReference type="Proteomes" id="UP000313359"/>
    </source>
</evidence>
<dbReference type="PROSITE" id="PS51192">
    <property type="entry name" value="HELICASE_ATP_BIND_1"/>
    <property type="match status" value="1"/>
</dbReference>
<evidence type="ECO:0000256" key="2">
    <source>
        <dbReference type="ARBA" id="ARBA00022801"/>
    </source>
</evidence>
<dbReference type="InterPro" id="IPR011545">
    <property type="entry name" value="DEAD/DEAH_box_helicase_dom"/>
</dbReference>
<keyword evidence="4 6" id="KW-0067">ATP-binding</keyword>
<feature type="region of interest" description="Disordered" evidence="8">
    <location>
        <begin position="382"/>
        <end position="406"/>
    </location>
</feature>
<dbReference type="OrthoDB" id="3370at2759"/>
<name>A0A5C2SB80_9APHY</name>
<keyword evidence="12" id="KW-1185">Reference proteome</keyword>
<feature type="compositionally biased region" description="Acidic residues" evidence="8">
    <location>
        <begin position="53"/>
        <end position="77"/>
    </location>
</feature>
<feature type="compositionally biased region" description="Pro residues" evidence="8">
    <location>
        <begin position="124"/>
        <end position="144"/>
    </location>
</feature>
<dbReference type="SMART" id="SM00490">
    <property type="entry name" value="HELICc"/>
    <property type="match status" value="1"/>
</dbReference>
<dbReference type="InterPro" id="IPR000629">
    <property type="entry name" value="RNA-helicase_DEAD-box_CS"/>
</dbReference>
<dbReference type="InterPro" id="IPR027417">
    <property type="entry name" value="P-loop_NTPase"/>
</dbReference>
<dbReference type="STRING" id="1328759.A0A5C2SB80"/>